<dbReference type="InterPro" id="IPR010827">
    <property type="entry name" value="BamA/TamA_POTRA"/>
</dbReference>
<reference evidence="8 9" key="1">
    <citation type="submission" date="2018-01" db="EMBL/GenBank/DDBJ databases">
        <title>Deinococcus koreensis sp. nov., a radiation-resistant bacterium isolated from river water.</title>
        <authorList>
            <person name="Choi A."/>
        </authorList>
    </citation>
    <scope>NUCLEOTIDE SEQUENCE [LARGE SCALE GENOMIC DNA]</scope>
    <source>
        <strain evidence="8 9">SJW1-2</strain>
    </source>
</reference>
<comment type="subcellular location">
    <subcellularLocation>
        <location evidence="1">Membrane</location>
    </subcellularLocation>
</comment>
<evidence type="ECO:0000259" key="7">
    <source>
        <dbReference type="PROSITE" id="PS51779"/>
    </source>
</evidence>
<keyword evidence="9" id="KW-1185">Reference proteome</keyword>
<dbReference type="RefSeq" id="WP_103312779.1">
    <property type="nucleotide sequence ID" value="NZ_PPPD01000001.1"/>
</dbReference>
<evidence type="ECO:0000313" key="8">
    <source>
        <dbReference type="EMBL" id="PNY82345.1"/>
    </source>
</evidence>
<comment type="caution">
    <text evidence="8">The sequence shown here is derived from an EMBL/GenBank/DDBJ whole genome shotgun (WGS) entry which is preliminary data.</text>
</comment>
<protein>
    <recommendedName>
        <fullName evidence="7">POTRA domain-containing protein</fullName>
    </recommendedName>
</protein>
<keyword evidence="4" id="KW-0472">Membrane</keyword>
<dbReference type="Pfam" id="PF01103">
    <property type="entry name" value="Omp85"/>
    <property type="match status" value="1"/>
</dbReference>
<dbReference type="Gene3D" id="3.10.20.310">
    <property type="entry name" value="membrane protein fhac"/>
    <property type="match status" value="3"/>
</dbReference>
<dbReference type="Gene3D" id="2.40.160.50">
    <property type="entry name" value="membrane protein fhac: a member of the omp85/tpsb transporter family"/>
    <property type="match status" value="1"/>
</dbReference>
<dbReference type="Proteomes" id="UP000236379">
    <property type="component" value="Unassembled WGS sequence"/>
</dbReference>
<keyword evidence="2" id="KW-0812">Transmembrane</keyword>
<keyword evidence="5" id="KW-0998">Cell outer membrane</keyword>
<name>A0A2K3V0N2_9DEIO</name>
<gene>
    <name evidence="8" type="ORF">CVO96_14125</name>
</gene>
<dbReference type="InterPro" id="IPR034746">
    <property type="entry name" value="POTRA"/>
</dbReference>
<feature type="chain" id="PRO_5014408777" description="POTRA domain-containing protein" evidence="6">
    <location>
        <begin position="20"/>
        <end position="888"/>
    </location>
</feature>
<dbReference type="PANTHER" id="PTHR12815">
    <property type="entry name" value="SORTING AND ASSEMBLY MACHINERY SAMM50 PROTEIN FAMILY MEMBER"/>
    <property type="match status" value="1"/>
</dbReference>
<dbReference type="PROSITE" id="PS51779">
    <property type="entry name" value="POTRA"/>
    <property type="match status" value="2"/>
</dbReference>
<keyword evidence="3 6" id="KW-0732">Signal</keyword>
<accession>A0A2K3V0N2</accession>
<dbReference type="AlphaFoldDB" id="A0A2K3V0N2"/>
<feature type="signal peptide" evidence="6">
    <location>
        <begin position="1"/>
        <end position="19"/>
    </location>
</feature>
<feature type="domain" description="POTRA" evidence="7">
    <location>
        <begin position="325"/>
        <end position="398"/>
    </location>
</feature>
<dbReference type="InterPro" id="IPR013686">
    <property type="entry name" value="Polypept-transport_assoc_ShlB"/>
</dbReference>
<evidence type="ECO:0000256" key="5">
    <source>
        <dbReference type="ARBA" id="ARBA00023237"/>
    </source>
</evidence>
<sequence>MRHPLTLAVTVLLAAPAVAQTAGTVQDVAVAGTSELLANFIRATLTVQPGAPLSSVNLRAVEQEVIATGYFKTAVAELKTVAGKDTLSITVTSNPTISAVEATGLTFLPAEGFKKSIGELLNIAPGATLNTQRLDQAKEALASNYEGEGYPFTPSISASVKTGADGTAAVSFVVDETAPIKRVEVQGVTLLPSSVVTGIFKPLYDARKFTPDVYYQAAAQLQQAYDQAGFLQAGVDTRGSTLVDGVLKIKVVEGKVSAVDLSDLGDPKVTLQTQTGQPLTLARLQADVRTLANQTGKPVGFALQPDQTNPAQVTVLFGAADVASGPVKSIAFTGNTLVPSAQLQKAVKTKVGDTYSPQLAQDDFLALRDVYRKAGYEISTRDAIKFENGALTYTIREVKLVGYQLQWQGKHRTVDRVILRELPEPGGAFNLNALRTSLGAIARLGYVKVLTTEARSADPKNPENVTYVLGISETASGIPVNLGLTYDSFAGGWGGDVAYTNPNAFGLGHNFTVGLGAQQNDAGQRFVGNVNYTIPWLDLNFLDFRRNRTSLSFDAGTRVTGNNGLYTTATSGNLTGTDGTAVTPSAGADTGWDYTTRETAFSTRIGRNLTKNLVANVGVGVTYRTYYLEPLVEDDNVTNQGGSAKVTVKAKPVGAPAADPAADKEVLVPEPYVKALVPADSLTTRVSGNLSYDSTDNGEFPGRGVRAGLGAGYNVGSQGNTPLSWTDVQTGVSAYYGFGRTLEKELGVETKQQVFAVRANAGSILSPKTAPSGTGYSVGGGSTSTAFQLRGLDNGALFGTNYLTASAEYRYDFGLKAGIAQGLYGVLFADAGSAWSDVNPFALNYGVGAGVQLNLGIGGALLPSLRFDYGYSPQNGSGKFSFRLGNFW</sequence>
<dbReference type="InterPro" id="IPR039910">
    <property type="entry name" value="D15-like"/>
</dbReference>
<dbReference type="OrthoDB" id="9776356at2"/>
<evidence type="ECO:0000313" key="9">
    <source>
        <dbReference type="Proteomes" id="UP000236379"/>
    </source>
</evidence>
<evidence type="ECO:0000256" key="3">
    <source>
        <dbReference type="ARBA" id="ARBA00022729"/>
    </source>
</evidence>
<dbReference type="Pfam" id="PF07244">
    <property type="entry name" value="POTRA"/>
    <property type="match status" value="2"/>
</dbReference>
<dbReference type="Pfam" id="PF08479">
    <property type="entry name" value="POTRA_2"/>
    <property type="match status" value="1"/>
</dbReference>
<dbReference type="InterPro" id="IPR000184">
    <property type="entry name" value="Bac_surfAg_D15"/>
</dbReference>
<dbReference type="GO" id="GO:0019867">
    <property type="term" value="C:outer membrane"/>
    <property type="evidence" value="ECO:0007669"/>
    <property type="project" value="InterPro"/>
</dbReference>
<evidence type="ECO:0000256" key="2">
    <source>
        <dbReference type="ARBA" id="ARBA00022692"/>
    </source>
</evidence>
<proteinExistence type="predicted"/>
<evidence type="ECO:0000256" key="6">
    <source>
        <dbReference type="SAM" id="SignalP"/>
    </source>
</evidence>
<feature type="domain" description="POTRA" evidence="7">
    <location>
        <begin position="23"/>
        <end position="94"/>
    </location>
</feature>
<organism evidence="8 9">
    <name type="scientific">Deinococcus koreensis</name>
    <dbReference type="NCBI Taxonomy" id="2054903"/>
    <lineage>
        <taxon>Bacteria</taxon>
        <taxon>Thermotogati</taxon>
        <taxon>Deinococcota</taxon>
        <taxon>Deinococci</taxon>
        <taxon>Deinococcales</taxon>
        <taxon>Deinococcaceae</taxon>
        <taxon>Deinococcus</taxon>
    </lineage>
</organism>
<dbReference type="PANTHER" id="PTHR12815:SF47">
    <property type="entry name" value="TRANSLOCATION AND ASSEMBLY MODULE SUBUNIT TAMA"/>
    <property type="match status" value="1"/>
</dbReference>
<evidence type="ECO:0000256" key="1">
    <source>
        <dbReference type="ARBA" id="ARBA00004370"/>
    </source>
</evidence>
<evidence type="ECO:0000256" key="4">
    <source>
        <dbReference type="ARBA" id="ARBA00023136"/>
    </source>
</evidence>
<dbReference type="EMBL" id="PPPD01000001">
    <property type="protein sequence ID" value="PNY82345.1"/>
    <property type="molecule type" value="Genomic_DNA"/>
</dbReference>